<reference evidence="6 7" key="1">
    <citation type="submission" date="2023-07" db="EMBL/GenBank/DDBJ databases">
        <title>Genomic Encyclopedia of Type Strains, Phase IV (KMG-IV): sequencing the most valuable type-strain genomes for metagenomic binning, comparative biology and taxonomic classification.</title>
        <authorList>
            <person name="Goeker M."/>
        </authorList>
    </citation>
    <scope>NUCLEOTIDE SEQUENCE [LARGE SCALE GENOMIC DNA]</scope>
    <source>
        <strain evidence="6 7">DSM 9768</strain>
    </source>
</reference>
<dbReference type="PANTHER" id="PTHR30126">
    <property type="entry name" value="HTH-TYPE TRANSCRIPTIONAL REGULATOR"/>
    <property type="match status" value="1"/>
</dbReference>
<dbReference type="Gene3D" id="1.10.10.10">
    <property type="entry name" value="Winged helix-like DNA-binding domain superfamily/Winged helix DNA-binding domain"/>
    <property type="match status" value="1"/>
</dbReference>
<name>A0ABT9ZZE0_9BACI</name>
<keyword evidence="3 6" id="KW-0238">DNA-binding</keyword>
<dbReference type="SUPFAM" id="SSF53850">
    <property type="entry name" value="Periplasmic binding protein-like II"/>
    <property type="match status" value="1"/>
</dbReference>
<protein>
    <submittedName>
        <fullName evidence="6">DNA-binding transcriptional LysR family regulator</fullName>
    </submittedName>
</protein>
<keyword evidence="4" id="KW-0804">Transcription</keyword>
<dbReference type="CDD" id="cd05466">
    <property type="entry name" value="PBP2_LTTR_substrate"/>
    <property type="match status" value="1"/>
</dbReference>
<dbReference type="PANTHER" id="PTHR30126:SF78">
    <property type="entry name" value="HTH LYSR-TYPE DOMAIN-CONTAINING PROTEIN"/>
    <property type="match status" value="1"/>
</dbReference>
<keyword evidence="2" id="KW-0805">Transcription regulation</keyword>
<evidence type="ECO:0000256" key="3">
    <source>
        <dbReference type="ARBA" id="ARBA00023125"/>
    </source>
</evidence>
<evidence type="ECO:0000256" key="2">
    <source>
        <dbReference type="ARBA" id="ARBA00023015"/>
    </source>
</evidence>
<evidence type="ECO:0000259" key="5">
    <source>
        <dbReference type="PROSITE" id="PS50931"/>
    </source>
</evidence>
<dbReference type="Pfam" id="PF00126">
    <property type="entry name" value="HTH_1"/>
    <property type="match status" value="1"/>
</dbReference>
<feature type="domain" description="HTH lysR-type" evidence="5">
    <location>
        <begin position="1"/>
        <end position="58"/>
    </location>
</feature>
<comment type="caution">
    <text evidence="6">The sequence shown here is derived from an EMBL/GenBank/DDBJ whole genome shotgun (WGS) entry which is preliminary data.</text>
</comment>
<evidence type="ECO:0000313" key="6">
    <source>
        <dbReference type="EMBL" id="MDQ0256076.1"/>
    </source>
</evidence>
<dbReference type="GO" id="GO:0003677">
    <property type="term" value="F:DNA binding"/>
    <property type="evidence" value="ECO:0007669"/>
    <property type="project" value="UniProtKB-KW"/>
</dbReference>
<dbReference type="PROSITE" id="PS50931">
    <property type="entry name" value="HTH_LYSR"/>
    <property type="match status" value="1"/>
</dbReference>
<evidence type="ECO:0000256" key="1">
    <source>
        <dbReference type="ARBA" id="ARBA00009437"/>
    </source>
</evidence>
<dbReference type="InterPro" id="IPR005119">
    <property type="entry name" value="LysR_subst-bd"/>
</dbReference>
<comment type="similarity">
    <text evidence="1">Belongs to the LysR transcriptional regulatory family.</text>
</comment>
<dbReference type="PRINTS" id="PR00039">
    <property type="entry name" value="HTHLYSR"/>
</dbReference>
<dbReference type="InterPro" id="IPR036390">
    <property type="entry name" value="WH_DNA-bd_sf"/>
</dbReference>
<dbReference type="RefSeq" id="WP_307327643.1">
    <property type="nucleotide sequence ID" value="NZ_JAUSUG010000014.1"/>
</dbReference>
<dbReference type="Pfam" id="PF03466">
    <property type="entry name" value="LysR_substrate"/>
    <property type="match status" value="1"/>
</dbReference>
<dbReference type="SUPFAM" id="SSF46785">
    <property type="entry name" value="Winged helix' DNA-binding domain"/>
    <property type="match status" value="1"/>
</dbReference>
<dbReference type="InterPro" id="IPR000847">
    <property type="entry name" value="LysR_HTH_N"/>
</dbReference>
<gene>
    <name evidence="6" type="ORF">J2S74_003475</name>
</gene>
<dbReference type="EMBL" id="JAUSUG010000014">
    <property type="protein sequence ID" value="MDQ0256076.1"/>
    <property type="molecule type" value="Genomic_DNA"/>
</dbReference>
<keyword evidence="7" id="KW-1185">Reference proteome</keyword>
<proteinExistence type="inferred from homology"/>
<organism evidence="6 7">
    <name type="scientific">Evansella vedderi</name>
    <dbReference type="NCBI Taxonomy" id="38282"/>
    <lineage>
        <taxon>Bacteria</taxon>
        <taxon>Bacillati</taxon>
        <taxon>Bacillota</taxon>
        <taxon>Bacilli</taxon>
        <taxon>Bacillales</taxon>
        <taxon>Bacillaceae</taxon>
        <taxon>Evansella</taxon>
    </lineage>
</organism>
<evidence type="ECO:0000313" key="7">
    <source>
        <dbReference type="Proteomes" id="UP001230005"/>
    </source>
</evidence>
<sequence length="285" mass="31972">MKVEDYELLVALHRAGTVKGAAEKLMISQPAISQRLKQIEQNWGMEFFVRTPRQLMITPAGEKVVNHGEEMLKKEAELRDELAALKGEVAGTLSIGVSSVIGQYVLPSLLERYIENYPKVQLHLTTGLSQEIRKNLLNFHVAIIRGDKIKTQLCHHFMNDKLFLIEKAGSRNGGGQLRPLIVFEGDESLQSSLSKWLIEHNQVKFSQIIKVDQIGTCKQLMKKGIGSAILPESAIVDLADDGYNRQSLRIGDKPLSRDTWVTYSKEATALPQVEAFLKLLEEINI</sequence>
<evidence type="ECO:0000256" key="4">
    <source>
        <dbReference type="ARBA" id="ARBA00023163"/>
    </source>
</evidence>
<dbReference type="Gene3D" id="3.40.190.290">
    <property type="match status" value="1"/>
</dbReference>
<dbReference type="Proteomes" id="UP001230005">
    <property type="component" value="Unassembled WGS sequence"/>
</dbReference>
<dbReference type="InterPro" id="IPR036388">
    <property type="entry name" value="WH-like_DNA-bd_sf"/>
</dbReference>
<accession>A0ABT9ZZE0</accession>